<evidence type="ECO:0000256" key="4">
    <source>
        <dbReference type="ARBA" id="ARBA00032976"/>
    </source>
</evidence>
<evidence type="ECO:0000259" key="5">
    <source>
        <dbReference type="Pfam" id="PF01522"/>
    </source>
</evidence>
<evidence type="ECO:0000313" key="6">
    <source>
        <dbReference type="EMBL" id="GGG16582.1"/>
    </source>
</evidence>
<sequence length="315" mass="35061">MREISVVITMDCEPSTATSHPRATGPRDWAMGERAVLGYAAIARSYGFPCTFFVHPETILAQADLFRALEREGHCVGLHMHPWKYSFWRHEGERYRAHFGDLSEAEATALLAEASALFHEAMGRPPLWFRPGTFSANDASFRVLAALGFRGGSVSAPERVYRETRSVWSGCEPDPHRAHATFRQIAGDLPFGNMPLSADLSRILTAPNGRRMPADFRPDTDWPGQYGVSYRAIAENILAQVRQRDPAVPVLNAISHNMFEYRDPADPVCQRFKVMLDELSGACERAGVKPVGTTVADIAERALRVAPPEEEFAYI</sequence>
<evidence type="ECO:0000256" key="2">
    <source>
        <dbReference type="ARBA" id="ARBA00010973"/>
    </source>
</evidence>
<dbReference type="InterPro" id="IPR002509">
    <property type="entry name" value="NODB_dom"/>
</dbReference>
<comment type="similarity">
    <text evidence="2">Belongs to the polysaccharide deacetylase family.</text>
</comment>
<feature type="domain" description="NodB homology" evidence="5">
    <location>
        <begin position="44"/>
        <end position="150"/>
    </location>
</feature>
<dbReference type="InterPro" id="IPR011330">
    <property type="entry name" value="Glyco_hydro/deAcase_b/a-brl"/>
</dbReference>
<organism evidence="6 7">
    <name type="scientific">Caldovatus sediminis</name>
    <dbReference type="NCBI Taxonomy" id="2041189"/>
    <lineage>
        <taxon>Bacteria</taxon>
        <taxon>Pseudomonadati</taxon>
        <taxon>Pseudomonadota</taxon>
        <taxon>Alphaproteobacteria</taxon>
        <taxon>Acetobacterales</taxon>
        <taxon>Roseomonadaceae</taxon>
        <taxon>Caldovatus</taxon>
    </lineage>
</organism>
<dbReference type="SUPFAM" id="SSF88713">
    <property type="entry name" value="Glycoside hydrolase/deacetylase"/>
    <property type="match status" value="1"/>
</dbReference>
<keyword evidence="7" id="KW-1185">Reference proteome</keyword>
<evidence type="ECO:0000256" key="1">
    <source>
        <dbReference type="ARBA" id="ARBA00003236"/>
    </source>
</evidence>
<dbReference type="Pfam" id="PF01522">
    <property type="entry name" value="Polysacc_deac_1"/>
    <property type="match status" value="1"/>
</dbReference>
<gene>
    <name evidence="6" type="ORF">GCM10010964_01120</name>
</gene>
<evidence type="ECO:0000256" key="3">
    <source>
        <dbReference type="ARBA" id="ARBA00020071"/>
    </source>
</evidence>
<dbReference type="AlphaFoldDB" id="A0A8J3EBT6"/>
<proteinExistence type="inferred from homology"/>
<dbReference type="Gene3D" id="3.20.20.370">
    <property type="entry name" value="Glycoside hydrolase/deacetylase"/>
    <property type="match status" value="1"/>
</dbReference>
<comment type="caution">
    <text evidence="6">The sequence shown here is derived from an EMBL/GenBank/DDBJ whole genome shotgun (WGS) entry which is preliminary data.</text>
</comment>
<dbReference type="RefSeq" id="WP_188897372.1">
    <property type="nucleotide sequence ID" value="NZ_BMKS01000001.1"/>
</dbReference>
<dbReference type="EMBL" id="BMKS01000001">
    <property type="protein sequence ID" value="GGG16582.1"/>
    <property type="molecule type" value="Genomic_DNA"/>
</dbReference>
<protein>
    <recommendedName>
        <fullName evidence="3">Chitooligosaccharide deacetylase</fullName>
    </recommendedName>
    <alternativeName>
        <fullName evidence="4">Nodulation protein B</fullName>
    </alternativeName>
</protein>
<dbReference type="Proteomes" id="UP000597507">
    <property type="component" value="Unassembled WGS sequence"/>
</dbReference>
<name>A0A8J3EBT6_9PROT</name>
<dbReference type="GO" id="GO:0005975">
    <property type="term" value="P:carbohydrate metabolic process"/>
    <property type="evidence" value="ECO:0007669"/>
    <property type="project" value="InterPro"/>
</dbReference>
<evidence type="ECO:0000313" key="7">
    <source>
        <dbReference type="Proteomes" id="UP000597507"/>
    </source>
</evidence>
<accession>A0A8J3EBT6</accession>
<reference evidence="6 7" key="1">
    <citation type="journal article" date="2014" name="Int. J. Syst. Evol. Microbiol.">
        <title>Complete genome sequence of Corynebacterium casei LMG S-19264T (=DSM 44701T), isolated from a smear-ripened cheese.</title>
        <authorList>
            <consortium name="US DOE Joint Genome Institute (JGI-PGF)"/>
            <person name="Walter F."/>
            <person name="Albersmeier A."/>
            <person name="Kalinowski J."/>
            <person name="Ruckert C."/>
        </authorList>
    </citation>
    <scope>NUCLEOTIDE SEQUENCE [LARGE SCALE GENOMIC DNA]</scope>
    <source>
        <strain evidence="6 7">CGMCC 1.16330</strain>
    </source>
</reference>
<comment type="function">
    <text evidence="1">Is involved in generating a small heat-stable compound (Nod), an acylated oligomer of N-acetylglucosamine, that stimulates mitosis in various plant protoplasts.</text>
</comment>
<dbReference type="GO" id="GO:0016810">
    <property type="term" value="F:hydrolase activity, acting on carbon-nitrogen (but not peptide) bonds"/>
    <property type="evidence" value="ECO:0007669"/>
    <property type="project" value="InterPro"/>
</dbReference>